<feature type="region of interest" description="Disordered" evidence="1">
    <location>
        <begin position="254"/>
        <end position="286"/>
    </location>
</feature>
<evidence type="ECO:0008006" key="4">
    <source>
        <dbReference type="Google" id="ProtNLM"/>
    </source>
</evidence>
<sequence>MPTVAADLEFSVQVGDRTAHGSLRNQRGRLVLDVDDPVMFAGSGDAAAVRAAADMLAGRSLVLEVVSRGRRLITLGAVTAPWWQRRITRSRHIRLGSARGAWTSARARIDGRPSVIPESALAPPSTLFPLAPTLHRRPRGQVATTHDPARGGAPRLVEVRSAVWTEARPTVHWLEEVTWIGSDPACEVRLEGLAPRHAKVVHDEEDEYVVVPVDGAVQVHGARVQRQRLRTGARVDLGGYTLVFRREEYADHGRPYGGRIGGELGHQRPQPPRSATPDPDGDTPVD</sequence>
<organism evidence="2 3">
    <name type="scientific">Nocardioides panacihumi</name>
    <dbReference type="NCBI Taxonomy" id="400774"/>
    <lineage>
        <taxon>Bacteria</taxon>
        <taxon>Bacillati</taxon>
        <taxon>Actinomycetota</taxon>
        <taxon>Actinomycetes</taxon>
        <taxon>Propionibacteriales</taxon>
        <taxon>Nocardioidaceae</taxon>
        <taxon>Nocardioides</taxon>
    </lineage>
</organism>
<dbReference type="Gene3D" id="2.60.200.20">
    <property type="match status" value="1"/>
</dbReference>
<dbReference type="SUPFAM" id="SSF49879">
    <property type="entry name" value="SMAD/FHA domain"/>
    <property type="match status" value="1"/>
</dbReference>
<dbReference type="InterPro" id="IPR008984">
    <property type="entry name" value="SMAD_FHA_dom_sf"/>
</dbReference>
<feature type="compositionally biased region" description="Gly residues" evidence="1">
    <location>
        <begin position="255"/>
        <end position="264"/>
    </location>
</feature>
<accession>A0ABN2QSR2</accession>
<proteinExistence type="predicted"/>
<evidence type="ECO:0000313" key="3">
    <source>
        <dbReference type="Proteomes" id="UP001500571"/>
    </source>
</evidence>
<evidence type="ECO:0000313" key="2">
    <source>
        <dbReference type="EMBL" id="GAA1957420.1"/>
    </source>
</evidence>
<comment type="caution">
    <text evidence="2">The sequence shown here is derived from an EMBL/GenBank/DDBJ whole genome shotgun (WGS) entry which is preliminary data.</text>
</comment>
<dbReference type="CDD" id="cd00060">
    <property type="entry name" value="FHA"/>
    <property type="match status" value="1"/>
</dbReference>
<protein>
    <recommendedName>
        <fullName evidence="4">FHA domain-containing protein</fullName>
    </recommendedName>
</protein>
<evidence type="ECO:0000256" key="1">
    <source>
        <dbReference type="SAM" id="MobiDB-lite"/>
    </source>
</evidence>
<dbReference type="RefSeq" id="WP_344044203.1">
    <property type="nucleotide sequence ID" value="NZ_BAAAPB010000001.1"/>
</dbReference>
<gene>
    <name evidence="2" type="ORF">GCM10009798_16030</name>
</gene>
<keyword evidence="3" id="KW-1185">Reference proteome</keyword>
<name>A0ABN2QSR2_9ACTN</name>
<dbReference type="EMBL" id="BAAAPB010000001">
    <property type="protein sequence ID" value="GAA1957420.1"/>
    <property type="molecule type" value="Genomic_DNA"/>
</dbReference>
<reference evidence="2 3" key="1">
    <citation type="journal article" date="2019" name="Int. J. Syst. Evol. Microbiol.">
        <title>The Global Catalogue of Microorganisms (GCM) 10K type strain sequencing project: providing services to taxonomists for standard genome sequencing and annotation.</title>
        <authorList>
            <consortium name="The Broad Institute Genomics Platform"/>
            <consortium name="The Broad Institute Genome Sequencing Center for Infectious Disease"/>
            <person name="Wu L."/>
            <person name="Ma J."/>
        </authorList>
    </citation>
    <scope>NUCLEOTIDE SEQUENCE [LARGE SCALE GENOMIC DNA]</scope>
    <source>
        <strain evidence="2 3">JCM 15309</strain>
    </source>
</reference>
<dbReference type="Proteomes" id="UP001500571">
    <property type="component" value="Unassembled WGS sequence"/>
</dbReference>